<accession>A0A5D3BSH0</accession>
<dbReference type="Proteomes" id="UP000321947">
    <property type="component" value="Unassembled WGS sequence"/>
</dbReference>
<comment type="caution">
    <text evidence="1">The sequence shown here is derived from an EMBL/GenBank/DDBJ whole genome shotgun (WGS) entry which is preliminary data.</text>
</comment>
<proteinExistence type="predicted"/>
<evidence type="ECO:0000313" key="1">
    <source>
        <dbReference type="EMBL" id="TYK02125.1"/>
    </source>
</evidence>
<protein>
    <submittedName>
        <fullName evidence="1">Uncharacterized protein</fullName>
    </submittedName>
</protein>
<dbReference type="AlphaFoldDB" id="A0A5D3BSH0"/>
<gene>
    <name evidence="1" type="ORF">E5676_scaffold83326G00020</name>
</gene>
<sequence length="378" mass="43661">MSSGRSLVMISFRRQTRPTWGRSLGFRDLLLSSVSVEEDRIGRPHSDLRCQLPHSKKQELGTEAGKQPTEEGVPLVAVERSFSNELTRERYEAAERRKGRSFTREIYPDRPSPACTILVGLGLWVGGQKRSPLSRIPTGRSLKGALLWFGIARIQPHELRLLPSEKGERRKVQPKEMEERIRKLFDCVCIVVAKERHQDGEKIHHHIAVLNENASKNQAIAKIREALEEWEGRQCDVSFHKTWKSLCAYITKQDKAPYVWGKFTINQVLAEAKAARDHKSTRKITPETGEDKNQRIYAKLRQCNDFLALRKDPELADLLLLKYQTIRNLWEDEQSIKAQLESPMGILVDFLQKRGWPKEYLPEDIKDKYFAIDWIAVN</sequence>
<name>A0A5D3BSH0_CUCMM</name>
<evidence type="ECO:0000313" key="2">
    <source>
        <dbReference type="Proteomes" id="UP000321947"/>
    </source>
</evidence>
<organism evidence="1 2">
    <name type="scientific">Cucumis melo var. makuwa</name>
    <name type="common">Oriental melon</name>
    <dbReference type="NCBI Taxonomy" id="1194695"/>
    <lineage>
        <taxon>Eukaryota</taxon>
        <taxon>Viridiplantae</taxon>
        <taxon>Streptophyta</taxon>
        <taxon>Embryophyta</taxon>
        <taxon>Tracheophyta</taxon>
        <taxon>Spermatophyta</taxon>
        <taxon>Magnoliopsida</taxon>
        <taxon>eudicotyledons</taxon>
        <taxon>Gunneridae</taxon>
        <taxon>Pentapetalae</taxon>
        <taxon>rosids</taxon>
        <taxon>fabids</taxon>
        <taxon>Cucurbitales</taxon>
        <taxon>Cucurbitaceae</taxon>
        <taxon>Benincaseae</taxon>
        <taxon>Cucumis</taxon>
    </lineage>
</organism>
<dbReference type="EMBL" id="SSTD01015884">
    <property type="protein sequence ID" value="TYK02125.1"/>
    <property type="molecule type" value="Genomic_DNA"/>
</dbReference>
<reference evidence="1 2" key="1">
    <citation type="submission" date="2019-08" db="EMBL/GenBank/DDBJ databases">
        <title>Draft genome sequences of two oriental melons (Cucumis melo L. var makuwa).</title>
        <authorList>
            <person name="Kwon S.-Y."/>
        </authorList>
    </citation>
    <scope>NUCLEOTIDE SEQUENCE [LARGE SCALE GENOMIC DNA]</scope>
    <source>
        <strain evidence="2">cv. Chang Bougi</strain>
        <tissue evidence="1">Leaf</tissue>
    </source>
</reference>